<feature type="compositionally biased region" description="Polar residues" evidence="5">
    <location>
        <begin position="133"/>
        <end position="150"/>
    </location>
</feature>
<reference evidence="7" key="1">
    <citation type="journal article" date="2022" name="New Phytol.">
        <title>Evolutionary transition to the ectomycorrhizal habit in the genomes of a hyperdiverse lineage of mushroom-forming fungi.</title>
        <authorList>
            <person name="Looney B."/>
            <person name="Miyauchi S."/>
            <person name="Morin E."/>
            <person name="Drula E."/>
            <person name="Courty P.E."/>
            <person name="Kohler A."/>
            <person name="Kuo A."/>
            <person name="LaButti K."/>
            <person name="Pangilinan J."/>
            <person name="Lipzen A."/>
            <person name="Riley R."/>
            <person name="Andreopoulos W."/>
            <person name="He G."/>
            <person name="Johnson J."/>
            <person name="Nolan M."/>
            <person name="Tritt A."/>
            <person name="Barry K.W."/>
            <person name="Grigoriev I.V."/>
            <person name="Nagy L.G."/>
            <person name="Hibbett D."/>
            <person name="Henrissat B."/>
            <person name="Matheny P.B."/>
            <person name="Labbe J."/>
            <person name="Martin F.M."/>
        </authorList>
    </citation>
    <scope>NUCLEOTIDE SEQUENCE</scope>
    <source>
        <strain evidence="7">BPL690</strain>
    </source>
</reference>
<dbReference type="PROSITE" id="PS50135">
    <property type="entry name" value="ZF_ZZ_2"/>
    <property type="match status" value="1"/>
</dbReference>
<dbReference type="SUPFAM" id="SSF57850">
    <property type="entry name" value="RING/U-box"/>
    <property type="match status" value="1"/>
</dbReference>
<feature type="domain" description="ZZ-type" evidence="6">
    <location>
        <begin position="32"/>
        <end position="95"/>
    </location>
</feature>
<dbReference type="InterPro" id="IPR000433">
    <property type="entry name" value="Znf_ZZ"/>
</dbReference>
<keyword evidence="3" id="KW-0862">Zinc</keyword>
<dbReference type="Proteomes" id="UP001203297">
    <property type="component" value="Unassembled WGS sequence"/>
</dbReference>
<dbReference type="GO" id="GO:0008270">
    <property type="term" value="F:zinc ion binding"/>
    <property type="evidence" value="ECO:0007669"/>
    <property type="project" value="UniProtKB-KW"/>
</dbReference>
<sequence length="294" mass="32005">MRYFSVALSRSDTSDESSWAQDNTDEPSALAHSGIACFNCQQDIVGACFRCVDCTTADVNICSNCETAGLPGNIDAPDGGHRSSHIMLKIPAPLKGDEVQYISRLAHGLRLGRDHADSNSDSPGDSPLMRSSPGRSGSVSLISPGTPSNRNRGEERRIEKERVLHQICNSCNQVTHTRLSIQVLTLTPVLLAAVVHRRHQILLPQLPFQAFLIQLSTPSLFHLTMKLFITVVGPVEVLELRDQVVQSPQPDACIPQNPLASELPRSSQVRIPLAPILYREPAGPTPRSALNMPS</sequence>
<gene>
    <name evidence="7" type="ORF">B0F90DRAFT_1695962</name>
</gene>
<keyword evidence="8" id="KW-1185">Reference proteome</keyword>
<dbReference type="AlphaFoldDB" id="A0AAD4QR87"/>
<keyword evidence="1" id="KW-0479">Metal-binding</keyword>
<dbReference type="Gene3D" id="3.30.60.90">
    <property type="match status" value="1"/>
</dbReference>
<evidence type="ECO:0000256" key="5">
    <source>
        <dbReference type="SAM" id="MobiDB-lite"/>
    </source>
</evidence>
<organism evidence="7 8">
    <name type="scientific">Multifurca ochricompacta</name>
    <dbReference type="NCBI Taxonomy" id="376703"/>
    <lineage>
        <taxon>Eukaryota</taxon>
        <taxon>Fungi</taxon>
        <taxon>Dikarya</taxon>
        <taxon>Basidiomycota</taxon>
        <taxon>Agaricomycotina</taxon>
        <taxon>Agaricomycetes</taxon>
        <taxon>Russulales</taxon>
        <taxon>Russulaceae</taxon>
        <taxon>Multifurca</taxon>
    </lineage>
</organism>
<feature type="non-terminal residue" evidence="7">
    <location>
        <position position="294"/>
    </location>
</feature>
<dbReference type="SMART" id="SM00291">
    <property type="entry name" value="ZnF_ZZ"/>
    <property type="match status" value="1"/>
</dbReference>
<evidence type="ECO:0000256" key="4">
    <source>
        <dbReference type="PROSITE-ProRule" id="PRU00228"/>
    </source>
</evidence>
<proteinExistence type="predicted"/>
<dbReference type="InterPro" id="IPR043145">
    <property type="entry name" value="Znf_ZZ_sf"/>
</dbReference>
<evidence type="ECO:0000313" key="7">
    <source>
        <dbReference type="EMBL" id="KAI0306090.1"/>
    </source>
</evidence>
<evidence type="ECO:0000256" key="2">
    <source>
        <dbReference type="ARBA" id="ARBA00022771"/>
    </source>
</evidence>
<feature type="region of interest" description="Disordered" evidence="5">
    <location>
        <begin position="112"/>
        <end position="157"/>
    </location>
</feature>
<evidence type="ECO:0000256" key="3">
    <source>
        <dbReference type="ARBA" id="ARBA00022833"/>
    </source>
</evidence>
<keyword evidence="2 4" id="KW-0863">Zinc-finger</keyword>
<protein>
    <recommendedName>
        <fullName evidence="6">ZZ-type domain-containing protein</fullName>
    </recommendedName>
</protein>
<dbReference type="EMBL" id="WTXG01000004">
    <property type="protein sequence ID" value="KAI0306090.1"/>
    <property type="molecule type" value="Genomic_DNA"/>
</dbReference>
<accession>A0AAD4QR87</accession>
<name>A0AAD4QR87_9AGAM</name>
<comment type="caution">
    <text evidence="7">The sequence shown here is derived from an EMBL/GenBank/DDBJ whole genome shotgun (WGS) entry which is preliminary data.</text>
</comment>
<evidence type="ECO:0000313" key="8">
    <source>
        <dbReference type="Proteomes" id="UP001203297"/>
    </source>
</evidence>
<evidence type="ECO:0000259" key="6">
    <source>
        <dbReference type="PROSITE" id="PS50135"/>
    </source>
</evidence>
<evidence type="ECO:0000256" key="1">
    <source>
        <dbReference type="ARBA" id="ARBA00022723"/>
    </source>
</evidence>